<evidence type="ECO:0000256" key="16">
    <source>
        <dbReference type="SAM" id="SignalP"/>
    </source>
</evidence>
<feature type="transmembrane region" description="Helical" evidence="15">
    <location>
        <begin position="856"/>
        <end position="881"/>
    </location>
</feature>
<dbReference type="InterPro" id="IPR028082">
    <property type="entry name" value="Peripla_BP_I"/>
</dbReference>
<feature type="domain" description="Ionotropic glutamate receptor C-terminal" evidence="17">
    <location>
        <begin position="415"/>
        <end position="836"/>
    </location>
</feature>
<accession>A0A6P8HE88</accession>
<dbReference type="KEGG" id="aten:116290445"/>
<dbReference type="SMART" id="SM00918">
    <property type="entry name" value="Lig_chan-Glu_bd"/>
    <property type="match status" value="1"/>
</dbReference>
<keyword evidence="3 15" id="KW-0812">Transmembrane</keyword>
<keyword evidence="12" id="KW-1071">Ligand-gated ion channel</keyword>
<keyword evidence="19" id="KW-1185">Reference proteome</keyword>
<keyword evidence="10" id="KW-0325">Glycoprotein</keyword>
<evidence type="ECO:0000256" key="2">
    <source>
        <dbReference type="ARBA" id="ARBA00022448"/>
    </source>
</evidence>
<keyword evidence="5" id="KW-0770">Synapse</keyword>
<dbReference type="GO" id="GO:0045211">
    <property type="term" value="C:postsynaptic membrane"/>
    <property type="evidence" value="ECO:0007669"/>
    <property type="project" value="UniProtKB-SubCell"/>
</dbReference>
<evidence type="ECO:0000256" key="5">
    <source>
        <dbReference type="ARBA" id="ARBA00023018"/>
    </source>
</evidence>
<dbReference type="RefSeq" id="XP_031553338.1">
    <property type="nucleotide sequence ID" value="XM_031697478.1"/>
</dbReference>
<evidence type="ECO:0000313" key="19">
    <source>
        <dbReference type="Proteomes" id="UP000515163"/>
    </source>
</evidence>
<feature type="signal peptide" evidence="16">
    <location>
        <begin position="1"/>
        <end position="20"/>
    </location>
</feature>
<keyword evidence="6" id="KW-0175">Coiled coil</keyword>
<proteinExistence type="predicted"/>
<evidence type="ECO:0000256" key="9">
    <source>
        <dbReference type="ARBA" id="ARBA00023170"/>
    </source>
</evidence>
<dbReference type="Gene3D" id="3.40.190.10">
    <property type="entry name" value="Periplasmic binding protein-like II"/>
    <property type="match status" value="2"/>
</dbReference>
<dbReference type="InterPro" id="IPR001828">
    <property type="entry name" value="ANF_lig-bd_rcpt"/>
</dbReference>
<feature type="domain" description="Ionotropic glutamate receptor L-glutamate and glycine-binding" evidence="18">
    <location>
        <begin position="439"/>
        <end position="494"/>
    </location>
</feature>
<dbReference type="InterPro" id="IPR015683">
    <property type="entry name" value="Ionotropic_Glu_rcpt"/>
</dbReference>
<evidence type="ECO:0000256" key="8">
    <source>
        <dbReference type="ARBA" id="ARBA00023136"/>
    </source>
</evidence>
<dbReference type="SUPFAM" id="SSF53822">
    <property type="entry name" value="Periplasmic binding protein-like I"/>
    <property type="match status" value="1"/>
</dbReference>
<keyword evidence="9" id="KW-0675">Receptor</keyword>
<evidence type="ECO:0000256" key="1">
    <source>
        <dbReference type="ARBA" id="ARBA00004141"/>
    </source>
</evidence>
<dbReference type="PANTHER" id="PTHR18966">
    <property type="entry name" value="IONOTROPIC GLUTAMATE RECEPTOR"/>
    <property type="match status" value="1"/>
</dbReference>
<dbReference type="PROSITE" id="PS51257">
    <property type="entry name" value="PROKAR_LIPOPROTEIN"/>
    <property type="match status" value="1"/>
</dbReference>
<dbReference type="FunFam" id="3.40.190.10:FF:000078">
    <property type="entry name" value="glutamate receptor ionotropic, NMDA 3B"/>
    <property type="match status" value="1"/>
</dbReference>
<dbReference type="Proteomes" id="UP000515163">
    <property type="component" value="Unplaced"/>
</dbReference>
<keyword evidence="7" id="KW-0406">Ion transport</keyword>
<feature type="transmembrane region" description="Helical" evidence="15">
    <location>
        <begin position="668"/>
        <end position="694"/>
    </location>
</feature>
<evidence type="ECO:0000256" key="11">
    <source>
        <dbReference type="ARBA" id="ARBA00023257"/>
    </source>
</evidence>
<dbReference type="SUPFAM" id="SSF53850">
    <property type="entry name" value="Periplasmic binding protein-like II"/>
    <property type="match status" value="1"/>
</dbReference>
<evidence type="ECO:0000256" key="15">
    <source>
        <dbReference type="SAM" id="Phobius"/>
    </source>
</evidence>
<dbReference type="GeneID" id="116290445"/>
<dbReference type="GO" id="GO:0015276">
    <property type="term" value="F:ligand-gated monoatomic ion channel activity"/>
    <property type="evidence" value="ECO:0007669"/>
    <property type="project" value="InterPro"/>
</dbReference>
<evidence type="ECO:0000259" key="17">
    <source>
        <dbReference type="SMART" id="SM00079"/>
    </source>
</evidence>
<dbReference type="Pfam" id="PF10613">
    <property type="entry name" value="Lig_chan-Glu_bd"/>
    <property type="match status" value="1"/>
</dbReference>
<evidence type="ECO:0000256" key="3">
    <source>
        <dbReference type="ARBA" id="ARBA00022692"/>
    </source>
</evidence>
<evidence type="ECO:0000256" key="13">
    <source>
        <dbReference type="ARBA" id="ARBA00023303"/>
    </source>
</evidence>
<evidence type="ECO:0000256" key="7">
    <source>
        <dbReference type="ARBA" id="ARBA00023065"/>
    </source>
</evidence>
<protein>
    <submittedName>
        <fullName evidence="20">Glutamate receptor ionotropic, NMDA 1-like isoform X1</fullName>
    </submittedName>
</protein>
<evidence type="ECO:0000256" key="10">
    <source>
        <dbReference type="ARBA" id="ARBA00023180"/>
    </source>
</evidence>
<dbReference type="Pfam" id="PF00060">
    <property type="entry name" value="Lig_chan"/>
    <property type="match status" value="1"/>
</dbReference>
<reference evidence="20" key="1">
    <citation type="submission" date="2025-08" db="UniProtKB">
        <authorList>
            <consortium name="RefSeq"/>
        </authorList>
    </citation>
    <scope>IDENTIFICATION</scope>
    <source>
        <tissue evidence="20">Tentacle</tissue>
    </source>
</reference>
<sequence length="922" mass="104646">MRWITIAWLAWIMLLVMSFALSCIGCPWDRKTVRVLVILDDLNPHFSKEFNSLTSEESLASLYYEPGACVPKLKFNFLTFNKSSSEIGTIEETYRRFSQYTFCVVILATRHRHSWYVLEYANMKHIPVIDIIAKSSLTIPTLWKGFPMIHLSSQSSIKDKAASIAPILNKLSWKKIILMHDNSIENMQITANFERSFPLNNILMLNSSMVTNETSLEKLILEFTEMKKLGSSFAVLTNDQVIVDNILTAASQLDMLGPAFTWIMFNELERNYIPSYLVPYVLLIVGPANHKWKSHDLIRDSVFLIAKGLDRISKIEEKQKCSCRCDCEPFTSQLFRCIQQVEFQGTSGLIKFDETGQRRYAKSYIRVITQMEDKISQEIIGEWDGKTVFIQEQKSYPKLRALINEYPPNIMALPKLKEKTCPSSAHICMKGIQLSGGKMITKEYCCYGFAIDVLNLIKEEVGFDPELQFSKDGQYGVFDTENGSWNGIVGELLRGEGDITLDLYVSARRSNVLDFTEPYAPSGIRLLVKENSGKKSEIYWLSYLRPFTSSVWLTLLGSVGVMIVFLWIVEKFAPHRYPAKIQEEVTMDSEDNDKELLQKFIPVNQISDYDYFEPKENTLDEEKIDEQQDIQPDMYGSFGLDNAVCYTLALAFGRPADEAKPLLNGARLASVAFGVAMLMLVSSYSANLAAFLIVDDKYTSVTSIYDDKIAHPPPGFRYGTVKGSYMADFFSNSENAYMRSMWYNMKKHNVDTVTGGVEKVRNGELDVLIADHISLQYESLNDPSCRLKVVGDPFAMSGAAIAVKKGSPWFPKFNAVLQKLKSKGLTDFIQKFWISKYKCVNEKPPSQLKIQDLSGLFLQLAIAVIACSFGTFLHNIISFLAHAYKTHKPRGNSIITNTNTMGSQRDKRKTNFRTTDCVETDV</sequence>
<dbReference type="GO" id="GO:0043226">
    <property type="term" value="C:organelle"/>
    <property type="evidence" value="ECO:0007669"/>
    <property type="project" value="UniProtKB-ARBA"/>
</dbReference>
<evidence type="ECO:0000256" key="12">
    <source>
        <dbReference type="ARBA" id="ARBA00023286"/>
    </source>
</evidence>
<evidence type="ECO:0000256" key="4">
    <source>
        <dbReference type="ARBA" id="ARBA00022989"/>
    </source>
</evidence>
<organism evidence="19 20">
    <name type="scientific">Actinia tenebrosa</name>
    <name type="common">Australian red waratah sea anemone</name>
    <dbReference type="NCBI Taxonomy" id="6105"/>
    <lineage>
        <taxon>Eukaryota</taxon>
        <taxon>Metazoa</taxon>
        <taxon>Cnidaria</taxon>
        <taxon>Anthozoa</taxon>
        <taxon>Hexacorallia</taxon>
        <taxon>Actiniaria</taxon>
        <taxon>Actiniidae</taxon>
        <taxon>Actinia</taxon>
    </lineage>
</organism>
<dbReference type="InterPro" id="IPR019594">
    <property type="entry name" value="Glu/Gly-bd"/>
</dbReference>
<evidence type="ECO:0000256" key="14">
    <source>
        <dbReference type="ARBA" id="ARBA00034100"/>
    </source>
</evidence>
<keyword evidence="11" id="KW-0628">Postsynaptic cell membrane</keyword>
<keyword evidence="13" id="KW-0407">Ion channel</keyword>
<comment type="subcellular location">
    <subcellularLocation>
        <location evidence="1">Membrane</location>
        <topology evidence="1">Multi-pass membrane protein</topology>
    </subcellularLocation>
    <subcellularLocation>
        <location evidence="14">Postsynaptic cell membrane</location>
    </subcellularLocation>
</comment>
<keyword evidence="2" id="KW-0813">Transport</keyword>
<dbReference type="Gene3D" id="3.40.50.2300">
    <property type="match status" value="3"/>
</dbReference>
<evidence type="ECO:0000256" key="6">
    <source>
        <dbReference type="ARBA" id="ARBA00023054"/>
    </source>
</evidence>
<feature type="transmembrane region" description="Helical" evidence="15">
    <location>
        <begin position="551"/>
        <end position="569"/>
    </location>
</feature>
<feature type="chain" id="PRO_5027702690" evidence="16">
    <location>
        <begin position="21"/>
        <end position="922"/>
    </location>
</feature>
<keyword evidence="4 15" id="KW-1133">Transmembrane helix</keyword>
<dbReference type="OrthoDB" id="5984008at2759"/>
<gene>
    <name evidence="20" type="primary">LOC116290445</name>
</gene>
<evidence type="ECO:0000259" key="18">
    <source>
        <dbReference type="SMART" id="SM00918"/>
    </source>
</evidence>
<dbReference type="InParanoid" id="A0A6P8HE88"/>
<evidence type="ECO:0000313" key="20">
    <source>
        <dbReference type="RefSeq" id="XP_031553338.1"/>
    </source>
</evidence>
<dbReference type="Pfam" id="PF01094">
    <property type="entry name" value="ANF_receptor"/>
    <property type="match status" value="1"/>
</dbReference>
<dbReference type="InterPro" id="IPR001320">
    <property type="entry name" value="Iontro_rcpt_C"/>
</dbReference>
<name>A0A6P8HE88_ACTTE</name>
<keyword evidence="8 15" id="KW-0472">Membrane</keyword>
<dbReference type="AlphaFoldDB" id="A0A6P8HE88"/>
<keyword evidence="16" id="KW-0732">Signal</keyword>
<dbReference type="SMART" id="SM00079">
    <property type="entry name" value="PBPe"/>
    <property type="match status" value="1"/>
</dbReference>